<feature type="transmembrane region" description="Helical" evidence="1">
    <location>
        <begin position="227"/>
        <end position="249"/>
    </location>
</feature>
<keyword evidence="1" id="KW-1133">Transmembrane helix</keyword>
<sequence>MTIFRLSLATLIQRKVWVIALLLALLCPMVLPYMTPVDVSPALLPPARAQMAWNILWILTLFWLLFQSARFGEDHSKSGMGAYFLSRGQGRLQQLLQLWLANLSMLLALLVITVLMCLIFAMPEDPVQASQWRLLNGQYFVLVLLSMAPLMLLATALGSRFGSTIAYVVPVFLALYGMYGVGYLQTMTTMRMSPALEWIYVVSPHYHLAELTTRMVFKQGHLLVSDFIPIVGYFCCLAMLLFSLSALIFKAKAV</sequence>
<reference evidence="2" key="1">
    <citation type="submission" date="2021-01" db="EMBL/GenBank/DDBJ databases">
        <title>Modified the classification status of verrucomicrobia.</title>
        <authorList>
            <person name="Feng X."/>
        </authorList>
    </citation>
    <scope>NUCLEOTIDE SEQUENCE</scope>
    <source>
        <strain evidence="2">_KCTC 22039</strain>
    </source>
</reference>
<gene>
    <name evidence="2" type="ORF">JIN82_02905</name>
</gene>
<protein>
    <submittedName>
        <fullName evidence="2">Uncharacterized protein</fullName>
    </submittedName>
</protein>
<feature type="transmembrane region" description="Helical" evidence="1">
    <location>
        <begin position="99"/>
        <end position="122"/>
    </location>
</feature>
<organism evidence="2 3">
    <name type="scientific">Persicirhabdus sediminis</name>
    <dbReference type="NCBI Taxonomy" id="454144"/>
    <lineage>
        <taxon>Bacteria</taxon>
        <taxon>Pseudomonadati</taxon>
        <taxon>Verrucomicrobiota</taxon>
        <taxon>Verrucomicrobiia</taxon>
        <taxon>Verrucomicrobiales</taxon>
        <taxon>Verrucomicrobiaceae</taxon>
        <taxon>Persicirhabdus</taxon>
    </lineage>
</organism>
<feature type="transmembrane region" description="Helical" evidence="1">
    <location>
        <begin position="48"/>
        <end position="66"/>
    </location>
</feature>
<name>A0A8J7MBT0_9BACT</name>
<dbReference type="AlphaFoldDB" id="A0A8J7MBT0"/>
<accession>A0A8J7MBT0</accession>
<keyword evidence="1" id="KW-0472">Membrane</keyword>
<evidence type="ECO:0000313" key="2">
    <source>
        <dbReference type="EMBL" id="MBK1790101.1"/>
    </source>
</evidence>
<evidence type="ECO:0000313" key="3">
    <source>
        <dbReference type="Proteomes" id="UP000624703"/>
    </source>
</evidence>
<dbReference type="EMBL" id="JAENIM010000016">
    <property type="protein sequence ID" value="MBK1790101.1"/>
    <property type="molecule type" value="Genomic_DNA"/>
</dbReference>
<evidence type="ECO:0000256" key="1">
    <source>
        <dbReference type="SAM" id="Phobius"/>
    </source>
</evidence>
<proteinExistence type="predicted"/>
<keyword evidence="3" id="KW-1185">Reference proteome</keyword>
<dbReference type="RefSeq" id="WP_200310140.1">
    <property type="nucleotide sequence ID" value="NZ_JAENIM010000016.1"/>
</dbReference>
<comment type="caution">
    <text evidence="2">The sequence shown here is derived from an EMBL/GenBank/DDBJ whole genome shotgun (WGS) entry which is preliminary data.</text>
</comment>
<keyword evidence="1" id="KW-0812">Transmembrane</keyword>
<dbReference type="Proteomes" id="UP000624703">
    <property type="component" value="Unassembled WGS sequence"/>
</dbReference>
<feature type="transmembrane region" description="Helical" evidence="1">
    <location>
        <begin position="137"/>
        <end position="157"/>
    </location>
</feature>
<feature type="transmembrane region" description="Helical" evidence="1">
    <location>
        <begin position="164"/>
        <end position="184"/>
    </location>
</feature>